<keyword evidence="3" id="KW-1003">Cell membrane</keyword>
<dbReference type="Gene3D" id="2.60.40.4100">
    <property type="entry name" value="Zona pellucida, ZP-C domain"/>
    <property type="match status" value="1"/>
</dbReference>
<dbReference type="GO" id="GO:0005886">
    <property type="term" value="C:plasma membrane"/>
    <property type="evidence" value="ECO:0007669"/>
    <property type="project" value="UniProtKB-SubCell"/>
</dbReference>
<protein>
    <recommendedName>
        <fullName evidence="10">ZP domain-containing protein</fullName>
    </recommendedName>
</protein>
<dbReference type="Proteomes" id="UP000789390">
    <property type="component" value="Unassembled WGS sequence"/>
</dbReference>
<evidence type="ECO:0000256" key="8">
    <source>
        <dbReference type="SAM" id="MobiDB-lite"/>
    </source>
</evidence>
<accession>A0A8J2S7Y8</accession>
<dbReference type="SMART" id="SM00241">
    <property type="entry name" value="ZP"/>
    <property type="match status" value="1"/>
</dbReference>
<evidence type="ECO:0000256" key="3">
    <source>
        <dbReference type="ARBA" id="ARBA00022475"/>
    </source>
</evidence>
<dbReference type="InterPro" id="IPR001507">
    <property type="entry name" value="ZP_dom"/>
</dbReference>
<dbReference type="AlphaFoldDB" id="A0A8J2S7Y8"/>
<evidence type="ECO:0000313" key="11">
    <source>
        <dbReference type="EMBL" id="CAH0112430.1"/>
    </source>
</evidence>
<dbReference type="EMBL" id="CAKKLH010000325">
    <property type="protein sequence ID" value="CAH0112430.1"/>
    <property type="molecule type" value="Genomic_DNA"/>
</dbReference>
<keyword evidence="12" id="KW-1185">Reference proteome</keyword>
<sequence length="425" mass="47242">MPKRKARLEESEIASRSIQLSVLAVSSTAEESTTNAYPVTSDVTTKDGLVDAVNVDCHQQEMLVTLSTLVPFHGMVYPRGLTKKSPCMAEFDVQLGDQFTYRVPLRSCNTMFIDTEDGFIEYFNTIVVQPHKKLVTNQGRGYHVRCRYQTKDTAIISGFNVSFAGSTKLDTTSPLPGTMMHIYAGDAVNHVPAENVKIGDPLTLKVALDQQEVYGMTVADCTVRDGLGWSEQLLYNDQGCPVDYEIMPPFEYDVNKTSAMVKFQAHKFPYTSSVYYQCNVRLCLRNGGCEEPPLCDNQGNNLRRKRRQTEEDGPRADFRIDHPSFARNATTVEVFGGFYVTDTTDSGETRLFDGEPIEENKDDQLCISPRDFAIGIAVAGLILMIAVVAAILFLCARRRHKRVSSTTGSSVYSGPYTNTAYSHSS</sequence>
<feature type="domain" description="ZP" evidence="10">
    <location>
        <begin position="56"/>
        <end position="302"/>
    </location>
</feature>
<dbReference type="GO" id="GO:0042302">
    <property type="term" value="F:structural constituent of cuticle"/>
    <property type="evidence" value="ECO:0007669"/>
    <property type="project" value="UniProtKB-KW"/>
</dbReference>
<reference evidence="11" key="1">
    <citation type="submission" date="2021-11" db="EMBL/GenBank/DDBJ databases">
        <authorList>
            <person name="Schell T."/>
        </authorList>
    </citation>
    <scope>NUCLEOTIDE SEQUENCE</scope>
    <source>
        <strain evidence="11">M5</strain>
    </source>
</reference>
<proteinExistence type="predicted"/>
<dbReference type="PROSITE" id="PS51034">
    <property type="entry name" value="ZP_2"/>
    <property type="match status" value="1"/>
</dbReference>
<evidence type="ECO:0000256" key="5">
    <source>
        <dbReference type="ARBA" id="ARBA00022729"/>
    </source>
</evidence>
<comment type="subcellular location">
    <subcellularLocation>
        <location evidence="1">Cell membrane</location>
        <topology evidence="1">Single-pass type I membrane protein</topology>
    </subcellularLocation>
</comment>
<dbReference type="Pfam" id="PF25301">
    <property type="entry name" value="CUT_C"/>
    <property type="match status" value="1"/>
</dbReference>
<keyword evidence="6 9" id="KW-1133">Transmembrane helix</keyword>
<organism evidence="11 12">
    <name type="scientific">Daphnia galeata</name>
    <dbReference type="NCBI Taxonomy" id="27404"/>
    <lineage>
        <taxon>Eukaryota</taxon>
        <taxon>Metazoa</taxon>
        <taxon>Ecdysozoa</taxon>
        <taxon>Arthropoda</taxon>
        <taxon>Crustacea</taxon>
        <taxon>Branchiopoda</taxon>
        <taxon>Diplostraca</taxon>
        <taxon>Cladocera</taxon>
        <taxon>Anomopoda</taxon>
        <taxon>Daphniidae</taxon>
        <taxon>Daphnia</taxon>
    </lineage>
</organism>
<evidence type="ECO:0000256" key="6">
    <source>
        <dbReference type="ARBA" id="ARBA00022989"/>
    </source>
</evidence>
<dbReference type="PANTHER" id="PTHR22907:SF54">
    <property type="entry name" value="GH04558P"/>
    <property type="match status" value="1"/>
</dbReference>
<evidence type="ECO:0000256" key="1">
    <source>
        <dbReference type="ARBA" id="ARBA00004251"/>
    </source>
</evidence>
<feature type="region of interest" description="Disordered" evidence="8">
    <location>
        <begin position="296"/>
        <end position="316"/>
    </location>
</feature>
<dbReference type="InterPro" id="IPR042235">
    <property type="entry name" value="ZP-C_dom"/>
</dbReference>
<dbReference type="InterPro" id="IPR051962">
    <property type="entry name" value="Cuticlin"/>
</dbReference>
<dbReference type="InterPro" id="IPR057475">
    <property type="entry name" value="CUT_C"/>
</dbReference>
<keyword evidence="4 9" id="KW-0812">Transmembrane</keyword>
<keyword evidence="7 9" id="KW-0472">Membrane</keyword>
<evidence type="ECO:0000256" key="7">
    <source>
        <dbReference type="ARBA" id="ARBA00023136"/>
    </source>
</evidence>
<evidence type="ECO:0000313" key="12">
    <source>
        <dbReference type="Proteomes" id="UP000789390"/>
    </source>
</evidence>
<name>A0A8J2S7Y8_9CRUS</name>
<dbReference type="Gene3D" id="2.60.40.3210">
    <property type="entry name" value="Zona pellucida, ZP-N domain"/>
    <property type="match status" value="1"/>
</dbReference>
<dbReference type="Pfam" id="PF25057">
    <property type="entry name" value="CUT_N"/>
    <property type="match status" value="1"/>
</dbReference>
<dbReference type="CDD" id="cd12087">
    <property type="entry name" value="TM_EGFR-like"/>
    <property type="match status" value="1"/>
</dbReference>
<feature type="transmembrane region" description="Helical" evidence="9">
    <location>
        <begin position="372"/>
        <end position="395"/>
    </location>
</feature>
<gene>
    <name evidence="11" type="ORF">DGAL_LOCUS16145</name>
</gene>
<comment type="caution">
    <text evidence="11">The sequence shown here is derived from an EMBL/GenBank/DDBJ whole genome shotgun (WGS) entry which is preliminary data.</text>
</comment>
<keyword evidence="2" id="KW-0193">Cuticle</keyword>
<keyword evidence="5" id="KW-0732">Signal</keyword>
<evidence type="ECO:0000259" key="10">
    <source>
        <dbReference type="PROSITE" id="PS51034"/>
    </source>
</evidence>
<dbReference type="PANTHER" id="PTHR22907">
    <property type="entry name" value="GH04558P"/>
    <property type="match status" value="1"/>
</dbReference>
<dbReference type="InterPro" id="IPR056953">
    <property type="entry name" value="CUT_N"/>
</dbReference>
<evidence type="ECO:0000256" key="2">
    <source>
        <dbReference type="ARBA" id="ARBA00022460"/>
    </source>
</evidence>
<evidence type="ECO:0000256" key="4">
    <source>
        <dbReference type="ARBA" id="ARBA00022692"/>
    </source>
</evidence>
<dbReference type="OrthoDB" id="6139674at2759"/>
<evidence type="ECO:0000256" key="9">
    <source>
        <dbReference type="SAM" id="Phobius"/>
    </source>
</evidence>